<feature type="disulfide bond" evidence="7">
    <location>
        <begin position="143"/>
        <end position="153"/>
    </location>
</feature>
<feature type="chain" id="PRO_5025407333" evidence="8">
    <location>
        <begin position="29"/>
        <end position="280"/>
    </location>
</feature>
<keyword evidence="4" id="KW-0677">Repeat</keyword>
<keyword evidence="3 8" id="KW-0732">Signal</keyword>
<feature type="domain" description="EGF-like" evidence="9">
    <location>
        <begin position="139"/>
        <end position="171"/>
    </location>
</feature>
<proteinExistence type="predicted"/>
<reference evidence="11" key="2">
    <citation type="submission" date="2025-09" db="UniProtKB">
        <authorList>
            <consortium name="Ensembl"/>
        </authorList>
    </citation>
    <scope>IDENTIFICATION</scope>
</reference>
<dbReference type="InterPro" id="IPR036773">
    <property type="entry name" value="TB_dom_sf"/>
</dbReference>
<dbReference type="Gene3D" id="2.10.25.10">
    <property type="entry name" value="Laminin"/>
    <property type="match status" value="2"/>
</dbReference>
<name>A0A672M4G6_SINGR</name>
<keyword evidence="12" id="KW-1185">Reference proteome</keyword>
<keyword evidence="7" id="KW-0245">EGF-like domain</keyword>
<sequence>MSQGALRCLVGFVALLGILLLKISGIHGKATVHVDGSQRWEQHESLRGPNVCGSRLQSYCCPGWETLPAGNRCVVPICRSSCGDGFCSRPNMCTCPGDQIALTCANKSSQQCNIRCMNGGLCEDDHCQCPKGFTGSFCGQPVCEKTCYNSGRCIGPNHCACVYGFTGPQCERDYRTGPCFIRVHSRQCAAQSSGFVCSKALCCATVGQVWGHLCELCPTLSSTGGELTERCFFSPLFHGTLFFNVITLKVPLLKRYIFLFWDHSGVADRVAMLVLAMQPR</sequence>
<evidence type="ECO:0000256" key="2">
    <source>
        <dbReference type="ARBA" id="ARBA00022525"/>
    </source>
</evidence>
<feature type="domain" description="TB" evidence="10">
    <location>
        <begin position="177"/>
        <end position="231"/>
    </location>
</feature>
<organism evidence="11 12">
    <name type="scientific">Sinocyclocheilus grahami</name>
    <name type="common">Dianchi golden-line fish</name>
    <name type="synonym">Barbus grahami</name>
    <dbReference type="NCBI Taxonomy" id="75366"/>
    <lineage>
        <taxon>Eukaryota</taxon>
        <taxon>Metazoa</taxon>
        <taxon>Chordata</taxon>
        <taxon>Craniata</taxon>
        <taxon>Vertebrata</taxon>
        <taxon>Euteleostomi</taxon>
        <taxon>Actinopterygii</taxon>
        <taxon>Neopterygii</taxon>
        <taxon>Teleostei</taxon>
        <taxon>Ostariophysi</taxon>
        <taxon>Cypriniformes</taxon>
        <taxon>Cyprinidae</taxon>
        <taxon>Cyprininae</taxon>
        <taxon>Sinocyclocheilus</taxon>
    </lineage>
</organism>
<dbReference type="FunFam" id="2.10.25.10:FF:000097">
    <property type="entry name" value="Fibrillin 2"/>
    <property type="match status" value="1"/>
</dbReference>
<dbReference type="InterPro" id="IPR049388">
    <property type="entry name" value="FBN_EGF_N"/>
</dbReference>
<dbReference type="InterPro" id="IPR017878">
    <property type="entry name" value="TB_dom"/>
</dbReference>
<keyword evidence="6" id="KW-0325">Glycoprotein</keyword>
<dbReference type="OMA" id="THKCEGK"/>
<dbReference type="PANTHER" id="PTHR24040:SF16">
    <property type="entry name" value="FIBRILLIN-2-LIKE PROTEIN"/>
    <property type="match status" value="1"/>
</dbReference>
<feature type="disulfide bond" evidence="7">
    <location>
        <begin position="161"/>
        <end position="170"/>
    </location>
</feature>
<evidence type="ECO:0000256" key="4">
    <source>
        <dbReference type="ARBA" id="ARBA00022737"/>
    </source>
</evidence>
<evidence type="ECO:0000313" key="11">
    <source>
        <dbReference type="Ensembl" id="ENSSGRP00000031434.1"/>
    </source>
</evidence>
<dbReference type="GO" id="GO:0005576">
    <property type="term" value="C:extracellular region"/>
    <property type="evidence" value="ECO:0007669"/>
    <property type="project" value="UniProtKB-SubCell"/>
</dbReference>
<dbReference type="Pfam" id="PF18193">
    <property type="entry name" value="Fibrillin_U_N"/>
    <property type="match status" value="1"/>
</dbReference>
<feature type="signal peptide" evidence="8">
    <location>
        <begin position="1"/>
        <end position="28"/>
    </location>
</feature>
<keyword evidence="2" id="KW-0964">Secreted</keyword>
<dbReference type="SMART" id="SM00181">
    <property type="entry name" value="EGF"/>
    <property type="match status" value="2"/>
</dbReference>
<dbReference type="PANTHER" id="PTHR24040">
    <property type="entry name" value="LAMININ G-LIKE DOMAIN-CONTAINING PROTEIN"/>
    <property type="match status" value="1"/>
</dbReference>
<evidence type="ECO:0000256" key="3">
    <source>
        <dbReference type="ARBA" id="ARBA00022729"/>
    </source>
</evidence>
<reference evidence="11" key="1">
    <citation type="submission" date="2025-08" db="UniProtKB">
        <authorList>
            <consortium name="Ensembl"/>
        </authorList>
    </citation>
    <scope>IDENTIFICATION</scope>
</reference>
<dbReference type="AlphaFoldDB" id="A0A672M4G6"/>
<dbReference type="Proteomes" id="UP000472262">
    <property type="component" value="Unassembled WGS sequence"/>
</dbReference>
<dbReference type="InParanoid" id="A0A672M4G6"/>
<dbReference type="PROSITE" id="PS01186">
    <property type="entry name" value="EGF_2"/>
    <property type="match status" value="1"/>
</dbReference>
<evidence type="ECO:0000259" key="9">
    <source>
        <dbReference type="PROSITE" id="PS50026"/>
    </source>
</evidence>
<evidence type="ECO:0000256" key="8">
    <source>
        <dbReference type="SAM" id="SignalP"/>
    </source>
</evidence>
<dbReference type="PROSITE" id="PS51364">
    <property type="entry name" value="TB"/>
    <property type="match status" value="1"/>
</dbReference>
<dbReference type="InterPro" id="IPR000742">
    <property type="entry name" value="EGF"/>
</dbReference>
<dbReference type="Gene3D" id="3.90.290.10">
    <property type="entry name" value="TGF-beta binding (TB) domain"/>
    <property type="match status" value="1"/>
</dbReference>
<dbReference type="Pfam" id="PF21364">
    <property type="entry name" value="EGF_FBN_1st"/>
    <property type="match status" value="1"/>
</dbReference>
<dbReference type="PROSITE" id="PS50026">
    <property type="entry name" value="EGF_3"/>
    <property type="match status" value="1"/>
</dbReference>
<evidence type="ECO:0000256" key="5">
    <source>
        <dbReference type="ARBA" id="ARBA00023157"/>
    </source>
</evidence>
<keyword evidence="5 7" id="KW-1015">Disulfide bond</keyword>
<protein>
    <submittedName>
        <fullName evidence="11">Uncharacterized protein</fullName>
    </submittedName>
</protein>
<comment type="caution">
    <text evidence="7">Lacks conserved residue(s) required for the propagation of feature annotation.</text>
</comment>
<dbReference type="InterPro" id="IPR051145">
    <property type="entry name" value="GAS-SHBG-PROS"/>
</dbReference>
<accession>A0A672M4G6</accession>
<evidence type="ECO:0000256" key="1">
    <source>
        <dbReference type="ARBA" id="ARBA00004613"/>
    </source>
</evidence>
<dbReference type="Ensembl" id="ENSSGRT00000033742.1">
    <property type="protein sequence ID" value="ENSSGRP00000031434.1"/>
    <property type="gene ID" value="ENSSGRG00000017657.1"/>
</dbReference>
<comment type="subcellular location">
    <subcellularLocation>
        <location evidence="1">Secreted</location>
    </subcellularLocation>
</comment>
<evidence type="ECO:0000256" key="6">
    <source>
        <dbReference type="ARBA" id="ARBA00023180"/>
    </source>
</evidence>
<dbReference type="PROSITE" id="PS00022">
    <property type="entry name" value="EGF_1"/>
    <property type="match status" value="1"/>
</dbReference>
<dbReference type="SUPFAM" id="SSF57581">
    <property type="entry name" value="TB module/8-cys domain"/>
    <property type="match status" value="1"/>
</dbReference>
<evidence type="ECO:0000256" key="7">
    <source>
        <dbReference type="PROSITE-ProRule" id="PRU00076"/>
    </source>
</evidence>
<evidence type="ECO:0000259" key="10">
    <source>
        <dbReference type="PROSITE" id="PS51364"/>
    </source>
</evidence>
<evidence type="ECO:0000313" key="12">
    <source>
        <dbReference type="Proteomes" id="UP000472262"/>
    </source>
</evidence>
<dbReference type="InterPro" id="IPR040872">
    <property type="entry name" value="Fibrillin_U_N"/>
</dbReference>